<dbReference type="InterPro" id="IPR017907">
    <property type="entry name" value="Znf_RING_CS"/>
</dbReference>
<proteinExistence type="predicted"/>
<dbReference type="Pfam" id="PF00643">
    <property type="entry name" value="zf-B_box"/>
    <property type="match status" value="1"/>
</dbReference>
<organism evidence="7 8">
    <name type="scientific">Varanus komodoensis</name>
    <name type="common">Komodo dragon</name>
    <dbReference type="NCBI Taxonomy" id="61221"/>
    <lineage>
        <taxon>Eukaryota</taxon>
        <taxon>Metazoa</taxon>
        <taxon>Chordata</taxon>
        <taxon>Craniata</taxon>
        <taxon>Vertebrata</taxon>
        <taxon>Euteleostomi</taxon>
        <taxon>Lepidosauria</taxon>
        <taxon>Squamata</taxon>
        <taxon>Bifurcata</taxon>
        <taxon>Unidentata</taxon>
        <taxon>Episquamata</taxon>
        <taxon>Toxicofera</taxon>
        <taxon>Anguimorpha</taxon>
        <taxon>Paleoanguimorpha</taxon>
        <taxon>Varanoidea</taxon>
        <taxon>Varanidae</taxon>
        <taxon>Varanus</taxon>
    </lineage>
</organism>
<dbReference type="InterPro" id="IPR027370">
    <property type="entry name" value="Znf-RING_euk"/>
</dbReference>
<dbReference type="OMA" id="RECMESH"/>
<evidence type="ECO:0000256" key="2">
    <source>
        <dbReference type="ARBA" id="ARBA00022771"/>
    </source>
</evidence>
<dbReference type="Proteomes" id="UP000694545">
    <property type="component" value="Unplaced"/>
</dbReference>
<name>A0A8D2IV20_VARKO</name>
<dbReference type="InterPro" id="IPR050143">
    <property type="entry name" value="TRIM/RBCC"/>
</dbReference>
<reference evidence="7" key="2">
    <citation type="submission" date="2025-09" db="UniProtKB">
        <authorList>
            <consortium name="Ensembl"/>
        </authorList>
    </citation>
    <scope>IDENTIFICATION</scope>
</reference>
<dbReference type="AlphaFoldDB" id="A0A8D2IV20"/>
<dbReference type="SMART" id="SM00184">
    <property type="entry name" value="RING"/>
    <property type="match status" value="1"/>
</dbReference>
<dbReference type="PROSITE" id="PS50089">
    <property type="entry name" value="ZF_RING_2"/>
    <property type="match status" value="1"/>
</dbReference>
<feature type="domain" description="RING-type" evidence="5">
    <location>
        <begin position="14"/>
        <end position="56"/>
    </location>
</feature>
<keyword evidence="1" id="KW-0479">Metal-binding</keyword>
<dbReference type="GO" id="GO:0008270">
    <property type="term" value="F:zinc ion binding"/>
    <property type="evidence" value="ECO:0007669"/>
    <property type="project" value="UniProtKB-KW"/>
</dbReference>
<keyword evidence="2 4" id="KW-0863">Zinc-finger</keyword>
<dbReference type="PROSITE" id="PS50119">
    <property type="entry name" value="ZF_BBOX"/>
    <property type="match status" value="1"/>
</dbReference>
<keyword evidence="8" id="KW-1185">Reference proteome</keyword>
<sequence length="163" mass="18491">SNPTFFYLVTESTCSICLDFFKDPLMITECGHNFCRACLSQCSGESDTEASCPQCRRTFQKRNLRPNRQLANIVEIARVLSGQWGRGAEGKGRLCATHQEKLLLFCKEDEELVCWKCKHSPEHETHTVLLKEEVAQQCCCWNLATWACGAPDSQPNKSLETRL</sequence>
<dbReference type="SUPFAM" id="SSF57850">
    <property type="entry name" value="RING/U-box"/>
    <property type="match status" value="1"/>
</dbReference>
<keyword evidence="3" id="KW-0862">Zinc</keyword>
<evidence type="ECO:0000259" key="5">
    <source>
        <dbReference type="PROSITE" id="PS50089"/>
    </source>
</evidence>
<evidence type="ECO:0000313" key="8">
    <source>
        <dbReference type="Proteomes" id="UP000694545"/>
    </source>
</evidence>
<dbReference type="Gene3D" id="3.30.40.10">
    <property type="entry name" value="Zinc/RING finger domain, C3HC4 (zinc finger)"/>
    <property type="match status" value="1"/>
</dbReference>
<evidence type="ECO:0000256" key="4">
    <source>
        <dbReference type="PROSITE-ProRule" id="PRU00024"/>
    </source>
</evidence>
<evidence type="ECO:0000256" key="3">
    <source>
        <dbReference type="ARBA" id="ARBA00022833"/>
    </source>
</evidence>
<feature type="domain" description="B box-type" evidence="6">
    <location>
        <begin position="90"/>
        <end position="137"/>
    </location>
</feature>
<dbReference type="InterPro" id="IPR000315">
    <property type="entry name" value="Znf_B-box"/>
</dbReference>
<dbReference type="PROSITE" id="PS00518">
    <property type="entry name" value="ZF_RING_1"/>
    <property type="match status" value="1"/>
</dbReference>
<reference evidence="7" key="1">
    <citation type="submission" date="2025-08" db="UniProtKB">
        <authorList>
            <consortium name="Ensembl"/>
        </authorList>
    </citation>
    <scope>IDENTIFICATION</scope>
</reference>
<dbReference type="SUPFAM" id="SSF57845">
    <property type="entry name" value="B-box zinc-binding domain"/>
    <property type="match status" value="1"/>
</dbReference>
<dbReference type="PANTHER" id="PTHR24103">
    <property type="entry name" value="E3 UBIQUITIN-PROTEIN LIGASE TRIM"/>
    <property type="match status" value="1"/>
</dbReference>
<protein>
    <submittedName>
        <fullName evidence="7">Uncharacterized protein</fullName>
    </submittedName>
</protein>
<dbReference type="SMART" id="SM00336">
    <property type="entry name" value="BBOX"/>
    <property type="match status" value="1"/>
</dbReference>
<dbReference type="InterPro" id="IPR001841">
    <property type="entry name" value="Znf_RING"/>
</dbReference>
<dbReference type="Gene3D" id="3.30.160.60">
    <property type="entry name" value="Classic Zinc Finger"/>
    <property type="match status" value="1"/>
</dbReference>
<dbReference type="Ensembl" id="ENSVKKT00000003009.1">
    <property type="protein sequence ID" value="ENSVKKP00000002930.1"/>
    <property type="gene ID" value="ENSVKKG00000002290.1"/>
</dbReference>
<evidence type="ECO:0000313" key="7">
    <source>
        <dbReference type="Ensembl" id="ENSVKKP00000002930.1"/>
    </source>
</evidence>
<accession>A0A8D2IV20</accession>
<evidence type="ECO:0000259" key="6">
    <source>
        <dbReference type="PROSITE" id="PS50119"/>
    </source>
</evidence>
<dbReference type="InterPro" id="IPR013083">
    <property type="entry name" value="Znf_RING/FYVE/PHD"/>
</dbReference>
<dbReference type="Pfam" id="PF13445">
    <property type="entry name" value="zf-RING_UBOX"/>
    <property type="match status" value="1"/>
</dbReference>
<evidence type="ECO:0000256" key="1">
    <source>
        <dbReference type="ARBA" id="ARBA00022723"/>
    </source>
</evidence>